<feature type="chain" id="PRO_5009512967" description="M23ase beta-sheet core domain-containing protein" evidence="2">
    <location>
        <begin position="27"/>
        <end position="388"/>
    </location>
</feature>
<organism evidence="4 5">
    <name type="scientific">candidate division Kazan bacterium RIFCSPLOWO2_01_FULL_45_19</name>
    <dbReference type="NCBI Taxonomy" id="1798538"/>
    <lineage>
        <taxon>Bacteria</taxon>
        <taxon>Bacteria division Kazan-3B-28</taxon>
    </lineage>
</organism>
<evidence type="ECO:0000256" key="2">
    <source>
        <dbReference type="SAM" id="SignalP"/>
    </source>
</evidence>
<dbReference type="Gene3D" id="2.70.70.10">
    <property type="entry name" value="Glucose Permease (Domain IIA)"/>
    <property type="match status" value="1"/>
</dbReference>
<evidence type="ECO:0000259" key="3">
    <source>
        <dbReference type="Pfam" id="PF01551"/>
    </source>
</evidence>
<reference evidence="4 5" key="1">
    <citation type="journal article" date="2016" name="Nat. Commun.">
        <title>Thousands of microbial genomes shed light on interconnected biogeochemical processes in an aquifer system.</title>
        <authorList>
            <person name="Anantharaman K."/>
            <person name="Brown C.T."/>
            <person name="Hug L.A."/>
            <person name="Sharon I."/>
            <person name="Castelle C.J."/>
            <person name="Probst A.J."/>
            <person name="Thomas B.C."/>
            <person name="Singh A."/>
            <person name="Wilkins M.J."/>
            <person name="Karaoz U."/>
            <person name="Brodie E.L."/>
            <person name="Williams K.H."/>
            <person name="Hubbard S.S."/>
            <person name="Banfield J.F."/>
        </authorList>
    </citation>
    <scope>NUCLEOTIDE SEQUENCE [LARGE SCALE GENOMIC DNA]</scope>
</reference>
<accession>A0A1F4NRB1</accession>
<evidence type="ECO:0000313" key="4">
    <source>
        <dbReference type="EMBL" id="OGB73827.1"/>
    </source>
</evidence>
<evidence type="ECO:0000256" key="1">
    <source>
        <dbReference type="SAM" id="Coils"/>
    </source>
</evidence>
<dbReference type="CDD" id="cd12797">
    <property type="entry name" value="M23_peptidase"/>
    <property type="match status" value="1"/>
</dbReference>
<protein>
    <recommendedName>
        <fullName evidence="3">M23ase beta-sheet core domain-containing protein</fullName>
    </recommendedName>
</protein>
<keyword evidence="1" id="KW-0175">Coiled coil</keyword>
<evidence type="ECO:0000313" key="5">
    <source>
        <dbReference type="Proteomes" id="UP000178085"/>
    </source>
</evidence>
<feature type="domain" description="M23ase beta-sheet core" evidence="3">
    <location>
        <begin position="280"/>
        <end position="381"/>
    </location>
</feature>
<dbReference type="Gene3D" id="6.10.250.3150">
    <property type="match status" value="1"/>
</dbReference>
<comment type="caution">
    <text evidence="4">The sequence shown here is derived from an EMBL/GenBank/DDBJ whole genome shotgun (WGS) entry which is preliminary data.</text>
</comment>
<sequence>MLSWKKTLNWLLVVTCVFSTVGFAFADLLGDKTEELAALQKQITQQQQALDKARSRSATLKNQLDILDQQIKMTELQVQSLTVQIDKTTADMSRINRDLVDAEVQIYDSKKILRDAITESYMRQQTGLLEVLLGSSDLSDFISQLEYVTTIEGRITNTLSVLQDLNASLKERKGELETADKQLKQLAASKALEQNSLTVQAGAKENLLNDSKLTEAEYQKRLLDAVAEEARIQNQIAQLAKNVRKDTLNQGKYTLQWPIPSRMITATFRDGDYLARFKIPHNAIDIATPQGTPIKAPADAFVLKVKFDGSNAYSYIILDHGNGMVTVYGHVSAVSVAVSQFVPVGAVIGYTGGTPGMTGAGWLTTGPHLHFEVWMNGEAKNALNYLVD</sequence>
<dbReference type="Pfam" id="PF01551">
    <property type="entry name" value="Peptidase_M23"/>
    <property type="match status" value="1"/>
</dbReference>
<dbReference type="EMBL" id="METD01000001">
    <property type="protein sequence ID" value="OGB73827.1"/>
    <property type="molecule type" value="Genomic_DNA"/>
</dbReference>
<dbReference type="InterPro" id="IPR050570">
    <property type="entry name" value="Cell_wall_metabolism_enzyme"/>
</dbReference>
<dbReference type="PANTHER" id="PTHR21666">
    <property type="entry name" value="PEPTIDASE-RELATED"/>
    <property type="match status" value="1"/>
</dbReference>
<feature type="coiled-coil region" evidence="1">
    <location>
        <begin position="29"/>
        <end position="105"/>
    </location>
</feature>
<dbReference type="InterPro" id="IPR016047">
    <property type="entry name" value="M23ase_b-sheet_dom"/>
</dbReference>
<dbReference type="PANTHER" id="PTHR21666:SF270">
    <property type="entry name" value="MUREIN HYDROLASE ACTIVATOR ENVC"/>
    <property type="match status" value="1"/>
</dbReference>
<proteinExistence type="predicted"/>
<keyword evidence="2" id="KW-0732">Signal</keyword>
<dbReference type="InterPro" id="IPR011055">
    <property type="entry name" value="Dup_hybrid_motif"/>
</dbReference>
<dbReference type="AlphaFoldDB" id="A0A1F4NRB1"/>
<dbReference type="GO" id="GO:0004222">
    <property type="term" value="F:metalloendopeptidase activity"/>
    <property type="evidence" value="ECO:0007669"/>
    <property type="project" value="TreeGrafter"/>
</dbReference>
<feature type="coiled-coil region" evidence="1">
    <location>
        <begin position="159"/>
        <end position="189"/>
    </location>
</feature>
<gene>
    <name evidence="4" type="ORF">A3K51_03340</name>
</gene>
<dbReference type="Proteomes" id="UP000178085">
    <property type="component" value="Unassembled WGS sequence"/>
</dbReference>
<feature type="signal peptide" evidence="2">
    <location>
        <begin position="1"/>
        <end position="26"/>
    </location>
</feature>
<name>A0A1F4NRB1_UNCK3</name>
<dbReference type="SUPFAM" id="SSF51261">
    <property type="entry name" value="Duplicated hybrid motif"/>
    <property type="match status" value="1"/>
</dbReference>